<proteinExistence type="predicted"/>
<protein>
    <submittedName>
        <fullName evidence="2">Uncharacterized protein</fullName>
    </submittedName>
</protein>
<accession>A0ABQ9YBE9</accession>
<sequence length="131" mass="14779">MLSGSPPFNSTYYNYVIQKSNDRKKTPKPPENISDEAWDMMTQPSNRKAEGWCCRSSFPTLAPRWQQQVTFAKIKPKNEKKGMKTIGKKHSTPSSTHPSARHTHSVGRFSVSLAFESTGIAVTPVVAHRFR</sequence>
<comment type="caution">
    <text evidence="2">The sequence shown here is derived from an EMBL/GenBank/DDBJ whole genome shotgun (WGS) entry which is preliminary data.</text>
</comment>
<evidence type="ECO:0000313" key="3">
    <source>
        <dbReference type="Proteomes" id="UP001281761"/>
    </source>
</evidence>
<evidence type="ECO:0000256" key="1">
    <source>
        <dbReference type="SAM" id="MobiDB-lite"/>
    </source>
</evidence>
<feature type="region of interest" description="Disordered" evidence="1">
    <location>
        <begin position="77"/>
        <end position="104"/>
    </location>
</feature>
<gene>
    <name evidence="2" type="ORF">BLNAU_4097</name>
</gene>
<keyword evidence="3" id="KW-1185">Reference proteome</keyword>
<organism evidence="2 3">
    <name type="scientific">Blattamonas nauphoetae</name>
    <dbReference type="NCBI Taxonomy" id="2049346"/>
    <lineage>
        <taxon>Eukaryota</taxon>
        <taxon>Metamonada</taxon>
        <taxon>Preaxostyla</taxon>
        <taxon>Oxymonadida</taxon>
        <taxon>Blattamonas</taxon>
    </lineage>
</organism>
<name>A0ABQ9YBE9_9EUKA</name>
<reference evidence="2 3" key="1">
    <citation type="journal article" date="2022" name="bioRxiv">
        <title>Genomics of Preaxostyla Flagellates Illuminates Evolutionary Transitions and the Path Towards Mitochondrial Loss.</title>
        <authorList>
            <person name="Novak L.V.F."/>
            <person name="Treitli S.C."/>
            <person name="Pyrih J."/>
            <person name="Halakuc P."/>
            <person name="Pipaliya S.V."/>
            <person name="Vacek V."/>
            <person name="Brzon O."/>
            <person name="Soukal P."/>
            <person name="Eme L."/>
            <person name="Dacks J.B."/>
            <person name="Karnkowska A."/>
            <person name="Elias M."/>
            <person name="Hampl V."/>
        </authorList>
    </citation>
    <scope>NUCLEOTIDE SEQUENCE [LARGE SCALE GENOMIC DNA]</scope>
    <source>
        <strain evidence="2">NAU3</strain>
        <tissue evidence="2">Gut</tissue>
    </source>
</reference>
<evidence type="ECO:0000313" key="2">
    <source>
        <dbReference type="EMBL" id="KAK2961010.1"/>
    </source>
</evidence>
<dbReference type="EMBL" id="JARBJD010000019">
    <property type="protein sequence ID" value="KAK2961010.1"/>
    <property type="molecule type" value="Genomic_DNA"/>
</dbReference>
<dbReference type="Proteomes" id="UP001281761">
    <property type="component" value="Unassembled WGS sequence"/>
</dbReference>